<dbReference type="InterPro" id="IPR052982">
    <property type="entry name" value="SRP1/TIP1-like"/>
</dbReference>
<feature type="signal peptide" evidence="2">
    <location>
        <begin position="1"/>
        <end position="20"/>
    </location>
</feature>
<evidence type="ECO:0000256" key="1">
    <source>
        <dbReference type="SAM" id="MobiDB-lite"/>
    </source>
</evidence>
<dbReference type="PANTHER" id="PTHR40633:SF1">
    <property type="entry name" value="GPI ANCHORED SERINE-THREONINE RICH PROTEIN (AFU_ORTHOLOGUE AFUA_1G03630)"/>
    <property type="match status" value="1"/>
</dbReference>
<protein>
    <submittedName>
        <fullName evidence="3">Uncharacterized protein</fullName>
    </submittedName>
</protein>
<dbReference type="AlphaFoldDB" id="A0A6A4I4F3"/>
<evidence type="ECO:0000313" key="3">
    <source>
        <dbReference type="EMBL" id="KAE9405396.1"/>
    </source>
</evidence>
<dbReference type="EMBL" id="ML769409">
    <property type="protein sequence ID" value="KAE9405396.1"/>
    <property type="molecule type" value="Genomic_DNA"/>
</dbReference>
<proteinExistence type="predicted"/>
<dbReference type="Proteomes" id="UP000799118">
    <property type="component" value="Unassembled WGS sequence"/>
</dbReference>
<name>A0A6A4I4F3_9AGAR</name>
<keyword evidence="4" id="KW-1185">Reference proteome</keyword>
<feature type="compositionally biased region" description="Polar residues" evidence="1">
    <location>
        <begin position="137"/>
        <end position="152"/>
    </location>
</feature>
<dbReference type="PANTHER" id="PTHR40633">
    <property type="entry name" value="MATRIX PROTEIN, PUTATIVE (AFU_ORTHOLOGUE AFUA_8G05410)-RELATED"/>
    <property type="match status" value="1"/>
</dbReference>
<dbReference type="OrthoDB" id="2432613at2759"/>
<feature type="region of interest" description="Disordered" evidence="1">
    <location>
        <begin position="137"/>
        <end position="159"/>
    </location>
</feature>
<sequence>MVSSFFLAVLLASVASLVRADVNPSTPDTGKAGSTCSIVWAADTNSTTNWADMSIELMTGSNYNMVFMTTVATGLVLDLNFLLPPNANETPQDGTKDGTFSWTCPQVNPYSDIYFYQFVSPLETSNPQWTTRFAIASSSGATTTPTNSTQPDGESIPWG</sequence>
<reference evidence="3" key="1">
    <citation type="journal article" date="2019" name="Environ. Microbiol.">
        <title>Fungal ecological strategies reflected in gene transcription - a case study of two litter decomposers.</title>
        <authorList>
            <person name="Barbi F."/>
            <person name="Kohler A."/>
            <person name="Barry K."/>
            <person name="Baskaran P."/>
            <person name="Daum C."/>
            <person name="Fauchery L."/>
            <person name="Ihrmark K."/>
            <person name="Kuo A."/>
            <person name="LaButti K."/>
            <person name="Lipzen A."/>
            <person name="Morin E."/>
            <person name="Grigoriev I.V."/>
            <person name="Henrissat B."/>
            <person name="Lindahl B."/>
            <person name="Martin F."/>
        </authorList>
    </citation>
    <scope>NUCLEOTIDE SEQUENCE</scope>
    <source>
        <strain evidence="3">JB14</strain>
    </source>
</reference>
<feature type="chain" id="PRO_5025682837" evidence="2">
    <location>
        <begin position="21"/>
        <end position="159"/>
    </location>
</feature>
<evidence type="ECO:0000256" key="2">
    <source>
        <dbReference type="SAM" id="SignalP"/>
    </source>
</evidence>
<gene>
    <name evidence="3" type="ORF">BT96DRAFT_338387</name>
</gene>
<organism evidence="3 4">
    <name type="scientific">Gymnopus androsaceus JB14</name>
    <dbReference type="NCBI Taxonomy" id="1447944"/>
    <lineage>
        <taxon>Eukaryota</taxon>
        <taxon>Fungi</taxon>
        <taxon>Dikarya</taxon>
        <taxon>Basidiomycota</taxon>
        <taxon>Agaricomycotina</taxon>
        <taxon>Agaricomycetes</taxon>
        <taxon>Agaricomycetidae</taxon>
        <taxon>Agaricales</taxon>
        <taxon>Marasmiineae</taxon>
        <taxon>Omphalotaceae</taxon>
        <taxon>Gymnopus</taxon>
    </lineage>
</organism>
<accession>A0A6A4I4F3</accession>
<keyword evidence="2" id="KW-0732">Signal</keyword>
<evidence type="ECO:0000313" key="4">
    <source>
        <dbReference type="Proteomes" id="UP000799118"/>
    </source>
</evidence>